<reference evidence="4 5" key="1">
    <citation type="submission" date="2018-06" db="EMBL/GenBank/DDBJ databases">
        <authorList>
            <consortium name="Pathogen Informatics"/>
            <person name="Doyle S."/>
        </authorList>
    </citation>
    <scope>NUCLEOTIDE SEQUENCE [LARGE SCALE GENOMIC DNA]</scope>
    <source>
        <strain evidence="4 5">NCTC13337</strain>
    </source>
</reference>
<comment type="similarity">
    <text evidence="1">Belongs to the bacterial solute-binding protein 3 family.</text>
</comment>
<evidence type="ECO:0000313" key="4">
    <source>
        <dbReference type="EMBL" id="SUO96278.1"/>
    </source>
</evidence>
<organism evidence="4 5">
    <name type="scientific">Suttonella ornithocola</name>
    <dbReference type="NCBI Taxonomy" id="279832"/>
    <lineage>
        <taxon>Bacteria</taxon>
        <taxon>Pseudomonadati</taxon>
        <taxon>Pseudomonadota</taxon>
        <taxon>Gammaproteobacteria</taxon>
        <taxon>Cardiobacteriales</taxon>
        <taxon>Cardiobacteriaceae</taxon>
        <taxon>Suttonella</taxon>
    </lineage>
</organism>
<evidence type="ECO:0000259" key="3">
    <source>
        <dbReference type="SMART" id="SM00062"/>
    </source>
</evidence>
<dbReference type="EMBL" id="UHIC01000001">
    <property type="protein sequence ID" value="SUO96278.1"/>
    <property type="molecule type" value="Genomic_DNA"/>
</dbReference>
<dbReference type="SMART" id="SM00062">
    <property type="entry name" value="PBPb"/>
    <property type="match status" value="1"/>
</dbReference>
<evidence type="ECO:0000313" key="5">
    <source>
        <dbReference type="Proteomes" id="UP000254601"/>
    </source>
</evidence>
<evidence type="ECO:0000256" key="1">
    <source>
        <dbReference type="ARBA" id="ARBA00010333"/>
    </source>
</evidence>
<dbReference type="Pfam" id="PF00497">
    <property type="entry name" value="SBP_bac_3"/>
    <property type="match status" value="1"/>
</dbReference>
<sequence>MHYKSSSTEIKETKVTTSAPTFKVLSYIYTPFVERDEQGNIGGFETDILRAIAANQNIQLNFSLASAQTPWSTMFDMLADKQEDLLSAGMYANDERRKRFDISDPYMKSQFAFLAKGQPVNTLEDLKGKKLALMENSIAYREIEPLAQDNNITIVPIKSVYSGVSSVIRGDADVIYGDQVVLAYYANRFNKDKLFFHVNESAKKYHFAFLITKGNTELLNKINVGLAAIKEDGTLQQIIDKWTKVK</sequence>
<proteinExistence type="inferred from homology"/>
<accession>A0A380MVF6</accession>
<protein>
    <submittedName>
        <fullName evidence="4">Probable amino-acid ABC transporter-binding protein HI_1080</fullName>
    </submittedName>
</protein>
<dbReference type="InterPro" id="IPR001638">
    <property type="entry name" value="Solute-binding_3/MltF_N"/>
</dbReference>
<dbReference type="PANTHER" id="PTHR35936">
    <property type="entry name" value="MEMBRANE-BOUND LYTIC MUREIN TRANSGLYCOSYLASE F"/>
    <property type="match status" value="1"/>
</dbReference>
<keyword evidence="2" id="KW-0732">Signal</keyword>
<dbReference type="AlphaFoldDB" id="A0A380MVF6"/>
<dbReference type="RefSeq" id="WP_072575822.1">
    <property type="nucleotide sequence ID" value="NZ_LWHB01000028.1"/>
</dbReference>
<dbReference type="Gene3D" id="3.40.190.10">
    <property type="entry name" value="Periplasmic binding protein-like II"/>
    <property type="match status" value="2"/>
</dbReference>
<gene>
    <name evidence="4" type="ORF">NCTC13337_01784</name>
</gene>
<dbReference type="SUPFAM" id="SSF53850">
    <property type="entry name" value="Periplasmic binding protein-like II"/>
    <property type="match status" value="1"/>
</dbReference>
<keyword evidence="5" id="KW-1185">Reference proteome</keyword>
<evidence type="ECO:0000256" key="2">
    <source>
        <dbReference type="ARBA" id="ARBA00022729"/>
    </source>
</evidence>
<dbReference type="PANTHER" id="PTHR35936:SF38">
    <property type="entry name" value="GLUTAMINE-BINDING PERIPLASMIC PROTEIN"/>
    <property type="match status" value="1"/>
</dbReference>
<name>A0A380MVF6_9GAMM</name>
<dbReference type="OrthoDB" id="6970383at2"/>
<dbReference type="Proteomes" id="UP000254601">
    <property type="component" value="Unassembled WGS sequence"/>
</dbReference>
<feature type="domain" description="Solute-binding protein family 3/N-terminal" evidence="3">
    <location>
        <begin position="21"/>
        <end position="246"/>
    </location>
</feature>